<organism evidence="2 3">
    <name type="scientific">Hyaloscypha hepaticicola</name>
    <dbReference type="NCBI Taxonomy" id="2082293"/>
    <lineage>
        <taxon>Eukaryota</taxon>
        <taxon>Fungi</taxon>
        <taxon>Dikarya</taxon>
        <taxon>Ascomycota</taxon>
        <taxon>Pezizomycotina</taxon>
        <taxon>Leotiomycetes</taxon>
        <taxon>Helotiales</taxon>
        <taxon>Hyaloscyphaceae</taxon>
        <taxon>Hyaloscypha</taxon>
    </lineage>
</organism>
<proteinExistence type="predicted"/>
<keyword evidence="1" id="KW-0732">Signal</keyword>
<feature type="chain" id="PRO_5014422974" evidence="1">
    <location>
        <begin position="21"/>
        <end position="174"/>
    </location>
</feature>
<keyword evidence="3" id="KW-1185">Reference proteome</keyword>
<sequence>MFTKFVIAVFFYRLSFTALAADPKYYLSLTAAVDGSLYHQNVSTFTNVVPILGFSFSANASRDIATGASTGKNIYTPVTLYKEMDISSPLLMRILTTNEVFQATVFAMESASDGHLQTTFAWKLTNGALDSVSYTAGASTLVETIAMIFQKMEIDATAGGTTIVTSFNAQAPIV</sequence>
<dbReference type="Pfam" id="PF05638">
    <property type="entry name" value="T6SS_HCP"/>
    <property type="match status" value="1"/>
</dbReference>
<dbReference type="Gene3D" id="2.30.110.20">
    <property type="entry name" value="Hcp1-like"/>
    <property type="match status" value="1"/>
</dbReference>
<dbReference type="InterPro" id="IPR008514">
    <property type="entry name" value="T6SS_Hcp"/>
</dbReference>
<accession>A0A2J6PNK3</accession>
<evidence type="ECO:0000313" key="2">
    <source>
        <dbReference type="EMBL" id="PMD15603.1"/>
    </source>
</evidence>
<dbReference type="OrthoDB" id="3470444at2759"/>
<dbReference type="SUPFAM" id="SSF141452">
    <property type="entry name" value="Hcp1-like"/>
    <property type="match status" value="1"/>
</dbReference>
<gene>
    <name evidence="2" type="ORF">NA56DRAFT_663778</name>
</gene>
<protein>
    <submittedName>
        <fullName evidence="2">Uncharacterized protein</fullName>
    </submittedName>
</protein>
<dbReference type="InterPro" id="IPR036624">
    <property type="entry name" value="Hcp1-lik_sf"/>
</dbReference>
<feature type="signal peptide" evidence="1">
    <location>
        <begin position="1"/>
        <end position="20"/>
    </location>
</feature>
<evidence type="ECO:0000313" key="3">
    <source>
        <dbReference type="Proteomes" id="UP000235672"/>
    </source>
</evidence>
<dbReference type="Proteomes" id="UP000235672">
    <property type="component" value="Unassembled WGS sequence"/>
</dbReference>
<evidence type="ECO:0000256" key="1">
    <source>
        <dbReference type="SAM" id="SignalP"/>
    </source>
</evidence>
<dbReference type="EMBL" id="KZ613512">
    <property type="protein sequence ID" value="PMD15603.1"/>
    <property type="molecule type" value="Genomic_DNA"/>
</dbReference>
<dbReference type="AlphaFoldDB" id="A0A2J6PNK3"/>
<reference evidence="2 3" key="1">
    <citation type="submission" date="2016-05" db="EMBL/GenBank/DDBJ databases">
        <title>A degradative enzymes factory behind the ericoid mycorrhizal symbiosis.</title>
        <authorList>
            <consortium name="DOE Joint Genome Institute"/>
            <person name="Martino E."/>
            <person name="Morin E."/>
            <person name="Grelet G."/>
            <person name="Kuo A."/>
            <person name="Kohler A."/>
            <person name="Daghino S."/>
            <person name="Barry K."/>
            <person name="Choi C."/>
            <person name="Cichocki N."/>
            <person name="Clum A."/>
            <person name="Copeland A."/>
            <person name="Hainaut M."/>
            <person name="Haridas S."/>
            <person name="Labutti K."/>
            <person name="Lindquist E."/>
            <person name="Lipzen A."/>
            <person name="Khouja H.-R."/>
            <person name="Murat C."/>
            <person name="Ohm R."/>
            <person name="Olson A."/>
            <person name="Spatafora J."/>
            <person name="Veneault-Fourrey C."/>
            <person name="Henrissat B."/>
            <person name="Grigoriev I."/>
            <person name="Martin F."/>
            <person name="Perotto S."/>
        </authorList>
    </citation>
    <scope>NUCLEOTIDE SEQUENCE [LARGE SCALE GENOMIC DNA]</scope>
    <source>
        <strain evidence="2 3">UAMH 7357</strain>
    </source>
</reference>
<name>A0A2J6PNK3_9HELO</name>